<feature type="compositionally biased region" description="Polar residues" evidence="1">
    <location>
        <begin position="111"/>
        <end position="128"/>
    </location>
</feature>
<comment type="caution">
    <text evidence="2">The sequence shown here is derived from an EMBL/GenBank/DDBJ whole genome shotgun (WGS) entry which is preliminary data.</text>
</comment>
<feature type="compositionally biased region" description="Polar residues" evidence="1">
    <location>
        <begin position="33"/>
        <end position="86"/>
    </location>
</feature>
<feature type="region of interest" description="Disordered" evidence="1">
    <location>
        <begin position="550"/>
        <end position="579"/>
    </location>
</feature>
<proteinExistence type="predicted"/>
<keyword evidence="3" id="KW-1185">Reference proteome</keyword>
<dbReference type="Proteomes" id="UP000827092">
    <property type="component" value="Unassembled WGS sequence"/>
</dbReference>
<gene>
    <name evidence="2" type="ORF">JTE90_009000</name>
</gene>
<feature type="compositionally biased region" description="Basic and acidic residues" evidence="1">
    <location>
        <begin position="605"/>
        <end position="617"/>
    </location>
</feature>
<feature type="region of interest" description="Disordered" evidence="1">
    <location>
        <begin position="605"/>
        <end position="654"/>
    </location>
</feature>
<dbReference type="AlphaFoldDB" id="A0AAV6VLC0"/>
<feature type="region of interest" description="Disordered" evidence="1">
    <location>
        <begin position="1"/>
        <end position="128"/>
    </location>
</feature>
<accession>A0AAV6VLC0</accession>
<evidence type="ECO:0000313" key="3">
    <source>
        <dbReference type="Proteomes" id="UP000827092"/>
    </source>
</evidence>
<protein>
    <submittedName>
        <fullName evidence="2">Uncharacterized protein</fullName>
    </submittedName>
</protein>
<feature type="compositionally biased region" description="Acidic residues" evidence="1">
    <location>
        <begin position="499"/>
        <end position="509"/>
    </location>
</feature>
<reference evidence="2 3" key="1">
    <citation type="journal article" date="2022" name="Nat. Ecol. Evol.">
        <title>A masculinizing supergene underlies an exaggerated male reproductive morph in a spider.</title>
        <authorList>
            <person name="Hendrickx F."/>
            <person name="De Corte Z."/>
            <person name="Sonet G."/>
            <person name="Van Belleghem S.M."/>
            <person name="Kostlbacher S."/>
            <person name="Vangestel C."/>
        </authorList>
    </citation>
    <scope>NUCLEOTIDE SEQUENCE [LARGE SCALE GENOMIC DNA]</scope>
    <source>
        <strain evidence="2">W744_W776</strain>
    </source>
</reference>
<feature type="compositionally biased region" description="Low complexity" evidence="1">
    <location>
        <begin position="636"/>
        <end position="647"/>
    </location>
</feature>
<evidence type="ECO:0000256" key="1">
    <source>
        <dbReference type="SAM" id="MobiDB-lite"/>
    </source>
</evidence>
<organism evidence="2 3">
    <name type="scientific">Oedothorax gibbosus</name>
    <dbReference type="NCBI Taxonomy" id="931172"/>
    <lineage>
        <taxon>Eukaryota</taxon>
        <taxon>Metazoa</taxon>
        <taxon>Ecdysozoa</taxon>
        <taxon>Arthropoda</taxon>
        <taxon>Chelicerata</taxon>
        <taxon>Arachnida</taxon>
        <taxon>Araneae</taxon>
        <taxon>Araneomorphae</taxon>
        <taxon>Entelegynae</taxon>
        <taxon>Araneoidea</taxon>
        <taxon>Linyphiidae</taxon>
        <taxon>Erigoninae</taxon>
        <taxon>Oedothorax</taxon>
    </lineage>
</organism>
<dbReference type="EMBL" id="JAFNEN010000062">
    <property type="protein sequence ID" value="KAG8196941.1"/>
    <property type="molecule type" value="Genomic_DNA"/>
</dbReference>
<feature type="region of interest" description="Disordered" evidence="1">
    <location>
        <begin position="238"/>
        <end position="268"/>
    </location>
</feature>
<name>A0AAV6VLC0_9ARAC</name>
<sequence length="920" mass="103885">MDNPKFGQPKGPVSKIPVRQIRPPSKLPVPISSKENQPKTYLAQSKSSNIKNAVTRSQPKPTSALLTSRAKQSLANQKARPVTNTVKRNKSHLKQAEPKSKTVESVSSKSQQNTHKAESAQNAGELVTSSHNPRLNNHGYSKGVCKSSANLGIQTKSSDFSVQHIKKPLDKGNLPENRRLTGAASRIQNVNLAIVKNTVVNRRLADISRKNHNQISTNFKATSDNVKLASVDSTRIQRNNNFGSRVRKQSSPPEKFKSQNKRDTQDELFPSVDTPKMFAMNLPEVNDKIDSSNNQIHDGFSNMQDAYEKENGENHFLQPNVDFVPDERYRNQILFGQGISPNIKPKKFKSSIIDRPSFFLKSKTALKHLERLEEAGRKECMLRMSGLKVRPSQPSTCDPIQAVLRALENVDLAAEDRRVSAMKKNNPSYRSQPRSPMFQDHVDPYKTALKRIEELQMKKAKSTRKVTFNLESSVSTIKTSQKNEKPDCKRALIFSKEEIQDDDVLEEEKTEPTFPNPEPKETTPELQLPPNSSYTADKLKRNLEIQDVFEEKTEPSIPNPEPKETTPELQLPPDSSYTADKLDRNLTQSHYWNMLLRVCNRICSPDKKQQQSSEGHETSYNSTKPDCKTFKRGLKTSESTETNSNRSTEPETRNSLYLQQPIQHKRVSALTLNRKCDPSMSSTNSKAPFTPILKPGARISESVGPCFRTLGNRFAEPAREDSRYSLYLPRRPVIEPVLEDTRYSLYLPRKPQLNLGEQDPRRSTLSKLCTPRPISFFPKPGNADSISPEFLCRRTSQIVAQAPISTPMVLRTMAANLEDSPSPSRLDEEDGQVCQRLDFDDDSEEKPVRASISTPFKFNKCPIPGIVTNQQMLDNMADEECQAFSSFTWLPGNGERNFWNPVAHILTHGDDMHFVPLKLT</sequence>
<feature type="region of interest" description="Disordered" evidence="1">
    <location>
        <begin position="499"/>
        <end position="534"/>
    </location>
</feature>
<evidence type="ECO:0000313" key="2">
    <source>
        <dbReference type="EMBL" id="KAG8196941.1"/>
    </source>
</evidence>
<feature type="compositionally biased region" description="Basic and acidic residues" evidence="1">
    <location>
        <begin position="254"/>
        <end position="265"/>
    </location>
</feature>